<organism evidence="3 4">
    <name type="scientific">Aspergillus leporis</name>
    <dbReference type="NCBI Taxonomy" id="41062"/>
    <lineage>
        <taxon>Eukaryota</taxon>
        <taxon>Fungi</taxon>
        <taxon>Dikarya</taxon>
        <taxon>Ascomycota</taxon>
        <taxon>Pezizomycotina</taxon>
        <taxon>Eurotiomycetes</taxon>
        <taxon>Eurotiomycetidae</taxon>
        <taxon>Eurotiales</taxon>
        <taxon>Aspergillaceae</taxon>
        <taxon>Aspergillus</taxon>
        <taxon>Aspergillus subgen. Circumdati</taxon>
    </lineage>
</organism>
<dbReference type="EMBL" id="ML732221">
    <property type="protein sequence ID" value="KAB8073761.1"/>
    <property type="molecule type" value="Genomic_DNA"/>
</dbReference>
<feature type="transmembrane region" description="Helical" evidence="1">
    <location>
        <begin position="35"/>
        <end position="56"/>
    </location>
</feature>
<accession>A0A5N5WZ34</accession>
<evidence type="ECO:0000313" key="3">
    <source>
        <dbReference type="EMBL" id="KAB8073761.1"/>
    </source>
</evidence>
<gene>
    <name evidence="3" type="ORF">BDV29DRAFT_174908</name>
</gene>
<name>A0A5N5WZ34_9EURO</name>
<evidence type="ECO:0000313" key="4">
    <source>
        <dbReference type="Proteomes" id="UP000326565"/>
    </source>
</evidence>
<dbReference type="AlphaFoldDB" id="A0A5N5WZ34"/>
<evidence type="ECO:0000256" key="1">
    <source>
        <dbReference type="SAM" id="Phobius"/>
    </source>
</evidence>
<sequence length="61" mass="6968">MTSSFAKLCGCGFLCLLVFQQVVYCKEVLFHRTVGFSIFVTDSLIWLIFIVETSIVQVQRC</sequence>
<keyword evidence="1" id="KW-1133">Transmembrane helix</keyword>
<keyword evidence="4" id="KW-1185">Reference proteome</keyword>
<feature type="chain" id="PRO_5024901591" evidence="2">
    <location>
        <begin position="26"/>
        <end position="61"/>
    </location>
</feature>
<protein>
    <submittedName>
        <fullName evidence="3">Uncharacterized protein</fullName>
    </submittedName>
</protein>
<keyword evidence="1" id="KW-0812">Transmembrane</keyword>
<feature type="signal peptide" evidence="2">
    <location>
        <begin position="1"/>
        <end position="25"/>
    </location>
</feature>
<keyword evidence="2" id="KW-0732">Signal</keyword>
<reference evidence="3 4" key="1">
    <citation type="submission" date="2019-04" db="EMBL/GenBank/DDBJ databases">
        <title>Friends and foes A comparative genomics study of 23 Aspergillus species from section Flavi.</title>
        <authorList>
            <consortium name="DOE Joint Genome Institute"/>
            <person name="Kjaerbolling I."/>
            <person name="Vesth T."/>
            <person name="Frisvad J.C."/>
            <person name="Nybo J.L."/>
            <person name="Theobald S."/>
            <person name="Kildgaard S."/>
            <person name="Isbrandt T."/>
            <person name="Kuo A."/>
            <person name="Sato A."/>
            <person name="Lyhne E.K."/>
            <person name="Kogle M.E."/>
            <person name="Wiebenga A."/>
            <person name="Kun R.S."/>
            <person name="Lubbers R.J."/>
            <person name="Makela M.R."/>
            <person name="Barry K."/>
            <person name="Chovatia M."/>
            <person name="Clum A."/>
            <person name="Daum C."/>
            <person name="Haridas S."/>
            <person name="He G."/>
            <person name="LaButti K."/>
            <person name="Lipzen A."/>
            <person name="Mondo S."/>
            <person name="Riley R."/>
            <person name="Salamov A."/>
            <person name="Simmons B.A."/>
            <person name="Magnuson J.K."/>
            <person name="Henrissat B."/>
            <person name="Mortensen U.H."/>
            <person name="Larsen T.O."/>
            <person name="Devries R.P."/>
            <person name="Grigoriev I.V."/>
            <person name="Machida M."/>
            <person name="Baker S.E."/>
            <person name="Andersen M.R."/>
        </authorList>
    </citation>
    <scope>NUCLEOTIDE SEQUENCE [LARGE SCALE GENOMIC DNA]</scope>
    <source>
        <strain evidence="3 4">CBS 151.66</strain>
    </source>
</reference>
<dbReference type="Proteomes" id="UP000326565">
    <property type="component" value="Unassembled WGS sequence"/>
</dbReference>
<proteinExistence type="predicted"/>
<keyword evidence="1" id="KW-0472">Membrane</keyword>
<evidence type="ECO:0000256" key="2">
    <source>
        <dbReference type="SAM" id="SignalP"/>
    </source>
</evidence>